<proteinExistence type="predicted"/>
<evidence type="ECO:0000313" key="3">
    <source>
        <dbReference type="Proteomes" id="UP000003676"/>
    </source>
</evidence>
<gene>
    <name evidence="2" type="ORF">DESPIG_02298</name>
</gene>
<organism evidence="2 3">
    <name type="scientific">Desulfovibrio piger ATCC 29098</name>
    <dbReference type="NCBI Taxonomy" id="411464"/>
    <lineage>
        <taxon>Bacteria</taxon>
        <taxon>Pseudomonadati</taxon>
        <taxon>Thermodesulfobacteriota</taxon>
        <taxon>Desulfovibrionia</taxon>
        <taxon>Desulfovibrionales</taxon>
        <taxon>Desulfovibrionaceae</taxon>
        <taxon>Desulfovibrio</taxon>
    </lineage>
</organism>
<name>B6WW30_9BACT</name>
<evidence type="ECO:0000256" key="1">
    <source>
        <dbReference type="SAM" id="MobiDB-lite"/>
    </source>
</evidence>
<comment type="caution">
    <text evidence="2">The sequence shown here is derived from an EMBL/GenBank/DDBJ whole genome shotgun (WGS) entry which is preliminary data.</text>
</comment>
<dbReference type="AlphaFoldDB" id="B6WW30"/>
<reference evidence="2 3" key="1">
    <citation type="submission" date="2008-10" db="EMBL/GenBank/DDBJ databases">
        <title>Draft genome sequence of Desulvovibrio piger (ATCC 29098).</title>
        <authorList>
            <person name="Sudarsanam P."/>
            <person name="Ley R."/>
            <person name="Guruge J."/>
            <person name="Turnbaugh P.J."/>
            <person name="Mahowald M."/>
            <person name="Liep D."/>
            <person name="Gordon J."/>
        </authorList>
    </citation>
    <scope>NUCLEOTIDE SEQUENCE [LARGE SCALE GENOMIC DNA]</scope>
    <source>
        <strain evidence="2 3">ATCC 29098</strain>
    </source>
</reference>
<feature type="compositionally biased region" description="Low complexity" evidence="1">
    <location>
        <begin position="47"/>
        <end position="57"/>
    </location>
</feature>
<evidence type="ECO:0000313" key="2">
    <source>
        <dbReference type="EMBL" id="EEB32806.1"/>
    </source>
</evidence>
<protein>
    <submittedName>
        <fullName evidence="2">Uncharacterized protein</fullName>
    </submittedName>
</protein>
<reference evidence="2 3" key="2">
    <citation type="submission" date="2008-10" db="EMBL/GenBank/DDBJ databases">
        <authorList>
            <person name="Fulton L."/>
            <person name="Clifton S."/>
            <person name="Fulton B."/>
            <person name="Xu J."/>
            <person name="Minx P."/>
            <person name="Pepin K.H."/>
            <person name="Johnson M."/>
            <person name="Bhonagiri V."/>
            <person name="Nash W.E."/>
            <person name="Mardis E.R."/>
            <person name="Wilson R.K."/>
        </authorList>
    </citation>
    <scope>NUCLEOTIDE SEQUENCE [LARGE SCALE GENOMIC DNA]</scope>
    <source>
        <strain evidence="2 3">ATCC 29098</strain>
    </source>
</reference>
<accession>B6WW30</accession>
<dbReference type="HOGENOM" id="CLU_2989297_0_0_7"/>
<feature type="region of interest" description="Disordered" evidence="1">
    <location>
        <begin position="23"/>
        <end position="57"/>
    </location>
</feature>
<dbReference type="EMBL" id="ABXU01000068">
    <property type="protein sequence ID" value="EEB32806.1"/>
    <property type="molecule type" value="Genomic_DNA"/>
</dbReference>
<sequence length="57" mass="5943">MTAGKGASWTSASLPLFFCPTLRPSPAARTGRARRGQADSPRVLTGPLPRRLAPPAA</sequence>
<dbReference type="Proteomes" id="UP000003676">
    <property type="component" value="Unassembled WGS sequence"/>
</dbReference>